<accession>A0A0F2CQU5</accession>
<evidence type="ECO:0000256" key="1">
    <source>
        <dbReference type="SAM" id="MobiDB-lite"/>
    </source>
</evidence>
<protein>
    <submittedName>
        <fullName evidence="2">Uncharacterized protein</fullName>
    </submittedName>
</protein>
<dbReference type="EMBL" id="JYGM01000010">
    <property type="protein sequence ID" value="KJQ61108.1"/>
    <property type="molecule type" value="Genomic_DNA"/>
</dbReference>
<sequence>MTNFDLHPANSKGLRVGEMDVYKDRRPTVEQLKEQKRLKKLRKKRRKG</sequence>
<gene>
    <name evidence="2" type="ORF">TZ87_01815</name>
</gene>
<evidence type="ECO:0000313" key="3">
    <source>
        <dbReference type="Proteomes" id="UP000033657"/>
    </source>
</evidence>
<dbReference type="RefSeq" id="WP_173425174.1">
    <property type="nucleotide sequence ID" value="NZ_JYGM01000010.1"/>
</dbReference>
<name>A0A0F2CQU5_STROR</name>
<feature type="region of interest" description="Disordered" evidence="1">
    <location>
        <begin position="27"/>
        <end position="48"/>
    </location>
</feature>
<dbReference type="Proteomes" id="UP000033657">
    <property type="component" value="Unassembled WGS sequence"/>
</dbReference>
<evidence type="ECO:0000313" key="2">
    <source>
        <dbReference type="EMBL" id="KJQ61108.1"/>
    </source>
</evidence>
<dbReference type="PATRIC" id="fig|28037.209.peg.1782"/>
<proteinExistence type="predicted"/>
<comment type="caution">
    <text evidence="2">The sequence shown here is derived from an EMBL/GenBank/DDBJ whole genome shotgun (WGS) entry which is preliminary data.</text>
</comment>
<reference evidence="2 3" key="1">
    <citation type="submission" date="2015-02" db="EMBL/GenBank/DDBJ databases">
        <title>Evolution of amylase-binding proteins of oral streptococcal species.</title>
        <authorList>
            <person name="Haase E.M."/>
        </authorList>
    </citation>
    <scope>NUCLEOTIDE SEQUENCE [LARGE SCALE GENOMIC DNA]</scope>
    <source>
        <strain evidence="2 3">COL85/1862</strain>
    </source>
</reference>
<feature type="compositionally biased region" description="Basic residues" evidence="1">
    <location>
        <begin position="36"/>
        <end position="48"/>
    </location>
</feature>
<dbReference type="AlphaFoldDB" id="A0A0F2CQU5"/>
<organism evidence="2 3">
    <name type="scientific">Streptococcus oralis subsp. oralis</name>
    <dbReference type="NCBI Taxonomy" id="1891914"/>
    <lineage>
        <taxon>Bacteria</taxon>
        <taxon>Bacillati</taxon>
        <taxon>Bacillota</taxon>
        <taxon>Bacilli</taxon>
        <taxon>Lactobacillales</taxon>
        <taxon>Streptococcaceae</taxon>
        <taxon>Streptococcus</taxon>
    </lineage>
</organism>